<keyword evidence="1" id="KW-1133">Transmembrane helix</keyword>
<dbReference type="HOGENOM" id="CLU_1364698_0_0_11"/>
<accession>C7QYW4</accession>
<sequence length="200" mass="22287">MNATRLIPLWLRIYDVRSLVPLIVVYALLSCAIGGVSVQRLGPLSFQVPIHLGMLLPVIAGFVIASFTMLESNFAYPQNSRFRVARLCGVLTITVFVLACGLSYRLIPNAHGGELALIRNTVFFAGFFMLSQRVMPRTFWIPTTSFLFISMFLGYNSQGFYWWALPLWDGSSKTHFTAALIIWGVALAVLLHSPARRGQA</sequence>
<dbReference type="PROSITE" id="PS51257">
    <property type="entry name" value="PROKAR_LIPOPROTEIN"/>
    <property type="match status" value="1"/>
</dbReference>
<feature type="transmembrane region" description="Helical" evidence="1">
    <location>
        <begin position="20"/>
        <end position="38"/>
    </location>
</feature>
<evidence type="ECO:0000313" key="2">
    <source>
        <dbReference type="EMBL" id="ACV09353.1"/>
    </source>
</evidence>
<evidence type="ECO:0000313" key="3">
    <source>
        <dbReference type="Proteomes" id="UP000000628"/>
    </source>
</evidence>
<keyword evidence="3" id="KW-1185">Reference proteome</keyword>
<organism evidence="2 3">
    <name type="scientific">Jonesia denitrificans (strain ATCC 14870 / DSM 20603 / BCRC 15368 / CIP 55.134 / JCM 11481 / NBRC 15587 / NCTC 10816 / Prevot 55134)</name>
    <name type="common">Listeria denitrificans</name>
    <dbReference type="NCBI Taxonomy" id="471856"/>
    <lineage>
        <taxon>Bacteria</taxon>
        <taxon>Bacillati</taxon>
        <taxon>Actinomycetota</taxon>
        <taxon>Actinomycetes</taxon>
        <taxon>Micrococcales</taxon>
        <taxon>Jonesiaceae</taxon>
        <taxon>Jonesia</taxon>
    </lineage>
</organism>
<feature type="transmembrane region" description="Helical" evidence="1">
    <location>
        <begin position="116"/>
        <end position="134"/>
    </location>
</feature>
<dbReference type="Proteomes" id="UP000000628">
    <property type="component" value="Chromosome"/>
</dbReference>
<dbReference type="STRING" id="471856.Jden_1707"/>
<keyword evidence="1" id="KW-0812">Transmembrane</keyword>
<dbReference type="RefSeq" id="WP_015771981.1">
    <property type="nucleotide sequence ID" value="NC_013174.1"/>
</dbReference>
<dbReference type="EMBL" id="CP001706">
    <property type="protein sequence ID" value="ACV09353.1"/>
    <property type="molecule type" value="Genomic_DNA"/>
</dbReference>
<reference evidence="2 3" key="1">
    <citation type="journal article" date="2009" name="Stand. Genomic Sci.">
        <title>Complete genome sequence of Jonesia denitrificans type strain (Prevot 55134).</title>
        <authorList>
            <person name="Pukall R."/>
            <person name="Gehrich-Schroter G."/>
            <person name="Lapidus A."/>
            <person name="Nolan M."/>
            <person name="Glavina Del Rio T."/>
            <person name="Lucas S."/>
            <person name="Chen F."/>
            <person name="Tice H."/>
            <person name="Pitluck S."/>
            <person name="Cheng J.F."/>
            <person name="Copeland A."/>
            <person name="Saunders E."/>
            <person name="Brettin T."/>
            <person name="Detter J.C."/>
            <person name="Bruce D."/>
            <person name="Goodwin L."/>
            <person name="Pati A."/>
            <person name="Ivanova N."/>
            <person name="Mavromatis K."/>
            <person name="Ovchinnikova G."/>
            <person name="Chen A."/>
            <person name="Palaniappan K."/>
            <person name="Land M."/>
            <person name="Hauser L."/>
            <person name="Chang Y.J."/>
            <person name="Jeffries C.D."/>
            <person name="Chain P."/>
            <person name="Goker M."/>
            <person name="Bristow J."/>
            <person name="Eisen J.A."/>
            <person name="Markowitz V."/>
            <person name="Hugenholtz P."/>
            <person name="Kyrpides N.C."/>
            <person name="Klenk H.P."/>
            <person name="Han C."/>
        </authorList>
    </citation>
    <scope>NUCLEOTIDE SEQUENCE [LARGE SCALE GENOMIC DNA]</scope>
    <source>
        <strain evidence="3">ATCC 14870 / DSM 20603 / BCRC 15368 / CIP 55.134 / JCM 11481 / NBRC 15587 / NCTC 10816 / Prevot 55134</strain>
    </source>
</reference>
<dbReference type="AlphaFoldDB" id="C7QYW4"/>
<dbReference type="KEGG" id="jde:Jden_1707"/>
<gene>
    <name evidence="2" type="ordered locus">Jden_1707</name>
</gene>
<protein>
    <submittedName>
        <fullName evidence="2">Uncharacterized protein</fullName>
    </submittedName>
</protein>
<feature type="transmembrane region" description="Helical" evidence="1">
    <location>
        <begin position="146"/>
        <end position="164"/>
    </location>
</feature>
<feature type="transmembrane region" description="Helical" evidence="1">
    <location>
        <begin position="176"/>
        <end position="195"/>
    </location>
</feature>
<proteinExistence type="predicted"/>
<name>C7QYW4_JONDD</name>
<feature type="transmembrane region" description="Helical" evidence="1">
    <location>
        <begin position="84"/>
        <end position="104"/>
    </location>
</feature>
<feature type="transmembrane region" description="Helical" evidence="1">
    <location>
        <begin position="50"/>
        <end position="72"/>
    </location>
</feature>
<evidence type="ECO:0000256" key="1">
    <source>
        <dbReference type="SAM" id="Phobius"/>
    </source>
</evidence>
<keyword evidence="1" id="KW-0472">Membrane</keyword>